<evidence type="ECO:0000313" key="3">
    <source>
        <dbReference type="Proteomes" id="UP000639772"/>
    </source>
</evidence>
<evidence type="ECO:0000313" key="2">
    <source>
        <dbReference type="EMBL" id="KAG0501751.1"/>
    </source>
</evidence>
<dbReference type="OrthoDB" id="540004at2759"/>
<name>A0A835S8G7_VANPL</name>
<dbReference type="SUPFAM" id="SSF53383">
    <property type="entry name" value="PLP-dependent transferases"/>
    <property type="match status" value="1"/>
</dbReference>
<feature type="domain" description="Aminotransferase class I/classII large" evidence="1">
    <location>
        <begin position="344"/>
        <end position="674"/>
    </location>
</feature>
<reference evidence="2 3" key="1">
    <citation type="journal article" date="2020" name="Nat. Food">
        <title>A phased Vanilla planifolia genome enables genetic improvement of flavour and production.</title>
        <authorList>
            <person name="Hasing T."/>
            <person name="Tang H."/>
            <person name="Brym M."/>
            <person name="Khazi F."/>
            <person name="Huang T."/>
            <person name="Chambers A.H."/>
        </authorList>
    </citation>
    <scope>NUCLEOTIDE SEQUENCE [LARGE SCALE GENOMIC DNA]</scope>
    <source>
        <tissue evidence="2">Leaf</tissue>
    </source>
</reference>
<evidence type="ECO:0000259" key="1">
    <source>
        <dbReference type="Pfam" id="PF00155"/>
    </source>
</evidence>
<protein>
    <recommendedName>
        <fullName evidence="1">Aminotransferase class I/classII large domain-containing protein</fullName>
    </recommendedName>
</protein>
<accession>A0A835S8G7</accession>
<organism evidence="2 3">
    <name type="scientific">Vanilla planifolia</name>
    <name type="common">Vanilla</name>
    <dbReference type="NCBI Taxonomy" id="51239"/>
    <lineage>
        <taxon>Eukaryota</taxon>
        <taxon>Viridiplantae</taxon>
        <taxon>Streptophyta</taxon>
        <taxon>Embryophyta</taxon>
        <taxon>Tracheophyta</taxon>
        <taxon>Spermatophyta</taxon>
        <taxon>Magnoliopsida</taxon>
        <taxon>Liliopsida</taxon>
        <taxon>Asparagales</taxon>
        <taxon>Orchidaceae</taxon>
        <taxon>Vanilloideae</taxon>
        <taxon>Vanilleae</taxon>
        <taxon>Vanilla</taxon>
    </lineage>
</organism>
<dbReference type="PANTHER" id="PTHR47087:SF1">
    <property type="entry name" value="METHIONINE S-METHYLTRANSFERASE"/>
    <property type="match status" value="1"/>
</dbReference>
<dbReference type="EMBL" id="JADCNM010000001">
    <property type="protein sequence ID" value="KAG0501751.1"/>
    <property type="molecule type" value="Genomic_DNA"/>
</dbReference>
<dbReference type="Proteomes" id="UP000639772">
    <property type="component" value="Chromosome 1"/>
</dbReference>
<dbReference type="Pfam" id="PF00155">
    <property type="entry name" value="Aminotran_1_2"/>
    <property type="match status" value="1"/>
</dbReference>
<gene>
    <name evidence="2" type="ORF">HPP92_001823</name>
</gene>
<dbReference type="InterPro" id="IPR015424">
    <property type="entry name" value="PyrdxlP-dep_Trfase"/>
</dbReference>
<dbReference type="PANTHER" id="PTHR47087">
    <property type="entry name" value="METHIONINE S-METHYLTRANSFERASE"/>
    <property type="match status" value="1"/>
</dbReference>
<dbReference type="GO" id="GO:0030170">
    <property type="term" value="F:pyridoxal phosphate binding"/>
    <property type="evidence" value="ECO:0007669"/>
    <property type="project" value="InterPro"/>
</dbReference>
<sequence>MQVKKIFDFLKNDPISHIFLAFEGNFAFPYDPPAGNMHFRKLITRFMKIYHHIPPSVDNVNIFPSRAVAIENFLRLFSPRLAIIDEHLTRHLPKQCLTSLAIKSPTDYANGEDTISVIEAPRQSDLMIQLIDKLKPQVVVTGMAHFEAITSSAFENVLQTTRDIDCRLFLDLSEHLELSSMPGSNGVLKYLSENTLPPHAAIFCGLVKNKVYSDLEVAFVISEDNHVSEALSKVVELLEGHTALISQYYYGCLFHELLAFQIADRHPPSQRKVKDTKPAKLIGFTSSAISSLNAAELTIVEPKHHPFVHMDVDQSFLPIPSAVKSSVFESFARQNMAESEIDVCSGIRQLIKDSHGFSIDNSCEIICGNSSQSLFSKLVLCCIREEGTFLFPSGTNGCYVTTAKFLKANTLLIPTQLSTGCKLVPKQLASLLGTVRTLGVYISGPTISPTGLLYSNNEIHELLSVCANFGARVVIDTTFSGLEFRTEDWTRWDLQSCLSELPCLSSSFSLCLLGGLSFELLTGGLDFGYLILTEPLLTETFYSFPSLNKPHSTIRYAMKRLLALKEQKAKQFLEAISEHKQILKNRSRRLNELLSSCGWDVIPSCGGISMVAKPSAYLGKMVKMDNETKIEGSNIREAVLRATGLCINSGCWTGIPDFCRFNIALEPNEFERALVCLTHFNNLVLKA</sequence>
<comment type="caution">
    <text evidence="2">The sequence shown here is derived from an EMBL/GenBank/DDBJ whole genome shotgun (WGS) entry which is preliminary data.</text>
</comment>
<dbReference type="InterPro" id="IPR015421">
    <property type="entry name" value="PyrdxlP-dep_Trfase_major"/>
</dbReference>
<dbReference type="Gene3D" id="3.40.640.10">
    <property type="entry name" value="Type I PLP-dependent aspartate aminotransferase-like (Major domain)"/>
    <property type="match status" value="1"/>
</dbReference>
<dbReference type="InterPro" id="IPR004839">
    <property type="entry name" value="Aminotransferase_I/II_large"/>
</dbReference>
<proteinExistence type="predicted"/>
<dbReference type="AlphaFoldDB" id="A0A835S8G7"/>